<dbReference type="Proteomes" id="UP000078561">
    <property type="component" value="Unassembled WGS sequence"/>
</dbReference>
<protein>
    <recommendedName>
        <fullName evidence="5">BZIP domain-containing protein</fullName>
    </recommendedName>
</protein>
<dbReference type="SMART" id="SM00338">
    <property type="entry name" value="BRLZ"/>
    <property type="match status" value="1"/>
</dbReference>
<gene>
    <name evidence="6" type="primary">ABSGL_10115.1 scaffold 11786</name>
</gene>
<name>A0A163JYJ4_ABSGL</name>
<proteinExistence type="predicted"/>
<dbReference type="GO" id="GO:0000976">
    <property type="term" value="F:transcription cis-regulatory region binding"/>
    <property type="evidence" value="ECO:0007669"/>
    <property type="project" value="InterPro"/>
</dbReference>
<feature type="coiled-coil region" evidence="3">
    <location>
        <begin position="331"/>
        <end position="379"/>
    </location>
</feature>
<reference evidence="6" key="1">
    <citation type="submission" date="2016-04" db="EMBL/GenBank/DDBJ databases">
        <authorList>
            <person name="Evans L.H."/>
            <person name="Alamgir A."/>
            <person name="Owens N."/>
            <person name="Weber N.D."/>
            <person name="Virtaneva K."/>
            <person name="Barbian K."/>
            <person name="Babar A."/>
            <person name="Rosenke K."/>
        </authorList>
    </citation>
    <scope>NUCLEOTIDE SEQUENCE [LARGE SCALE GENOMIC DNA]</scope>
    <source>
        <strain evidence="6">CBS 101.48</strain>
    </source>
</reference>
<keyword evidence="3" id="KW-0175">Coiled coil</keyword>
<dbReference type="InterPro" id="IPR046347">
    <property type="entry name" value="bZIP_sf"/>
</dbReference>
<feature type="compositionally biased region" description="Low complexity" evidence="4">
    <location>
        <begin position="118"/>
        <end position="137"/>
    </location>
</feature>
<dbReference type="GO" id="GO:0001228">
    <property type="term" value="F:DNA-binding transcription activator activity, RNA polymerase II-specific"/>
    <property type="evidence" value="ECO:0007669"/>
    <property type="project" value="TreeGrafter"/>
</dbReference>
<feature type="compositionally biased region" description="Low complexity" evidence="4">
    <location>
        <begin position="159"/>
        <end position="193"/>
    </location>
</feature>
<dbReference type="PANTHER" id="PTHR40621:SF10">
    <property type="entry name" value="BZIP DOMAIN-CONTAINING PROTEIN"/>
    <property type="match status" value="1"/>
</dbReference>
<dbReference type="GO" id="GO:0090575">
    <property type="term" value="C:RNA polymerase II transcription regulator complex"/>
    <property type="evidence" value="ECO:0007669"/>
    <property type="project" value="TreeGrafter"/>
</dbReference>
<evidence type="ECO:0000313" key="7">
    <source>
        <dbReference type="Proteomes" id="UP000078561"/>
    </source>
</evidence>
<dbReference type="InterPro" id="IPR050936">
    <property type="entry name" value="AP-1-like"/>
</dbReference>
<evidence type="ECO:0000256" key="2">
    <source>
        <dbReference type="ARBA" id="ARBA00023242"/>
    </source>
</evidence>
<comment type="subcellular location">
    <subcellularLocation>
        <location evidence="1">Nucleus</location>
    </subcellularLocation>
</comment>
<dbReference type="InParanoid" id="A0A163JYJ4"/>
<dbReference type="OrthoDB" id="5571888at2759"/>
<feature type="domain" description="BZIP" evidence="5">
    <location>
        <begin position="309"/>
        <end position="369"/>
    </location>
</feature>
<dbReference type="PANTHER" id="PTHR40621">
    <property type="entry name" value="TRANSCRIPTION FACTOR KAPC-RELATED"/>
    <property type="match status" value="1"/>
</dbReference>
<dbReference type="AlphaFoldDB" id="A0A163JYJ4"/>
<dbReference type="CDD" id="cd14810">
    <property type="entry name" value="bZIP_u1"/>
    <property type="match status" value="1"/>
</dbReference>
<evidence type="ECO:0000256" key="1">
    <source>
        <dbReference type="ARBA" id="ARBA00004123"/>
    </source>
</evidence>
<dbReference type="InterPro" id="IPR004827">
    <property type="entry name" value="bZIP"/>
</dbReference>
<dbReference type="Pfam" id="PF00170">
    <property type="entry name" value="bZIP_1"/>
    <property type="match status" value="1"/>
</dbReference>
<sequence length="385" mass="41668">MMTFEDIVDMDWLDSHSVKGEPMDLFPNDYVDFNHYLSADLLSPKLDPASSPPPLLLASSPPSSSAHLFHPGASCSTAAALAAATTTPPPPLTFPTTEQIKQLIELAKHQLALRAAQSNNNNTNSNSNNTNIATSSSPDVANTNTNNLSDQTATIAKEATGATSSSNSLSATTSLPSGSNQQQQQQHISSTSQLAAHLGSTSLFANENLPDTVSPESLMKIAVDSPTTATLPATKNTSSSRSSSPAAVATIKIKEEDTTMGHLSTPFDDTMDDLKNHGTARRGSLGEEVGSLEAYAASGGIDIKKLTPRERRQLRNKISARNFRVRRKEYITTLEQQVSDHKKQAENLAERLDRVENENKQLRQEVDTLKRQNLLLEQQHQLQVC</sequence>
<keyword evidence="7" id="KW-1185">Reference proteome</keyword>
<dbReference type="PROSITE" id="PS00036">
    <property type="entry name" value="BZIP_BASIC"/>
    <property type="match status" value="1"/>
</dbReference>
<dbReference type="Gene3D" id="1.20.5.170">
    <property type="match status" value="1"/>
</dbReference>
<dbReference type="PROSITE" id="PS50217">
    <property type="entry name" value="BZIP"/>
    <property type="match status" value="1"/>
</dbReference>
<evidence type="ECO:0000256" key="4">
    <source>
        <dbReference type="SAM" id="MobiDB-lite"/>
    </source>
</evidence>
<dbReference type="EMBL" id="LT554351">
    <property type="protein sequence ID" value="SAM04255.1"/>
    <property type="molecule type" value="Genomic_DNA"/>
</dbReference>
<dbReference type="SUPFAM" id="SSF57959">
    <property type="entry name" value="Leucine zipper domain"/>
    <property type="match status" value="1"/>
</dbReference>
<evidence type="ECO:0000256" key="3">
    <source>
        <dbReference type="SAM" id="Coils"/>
    </source>
</evidence>
<feature type="region of interest" description="Disordered" evidence="4">
    <location>
        <begin position="118"/>
        <end position="147"/>
    </location>
</feature>
<evidence type="ECO:0000259" key="5">
    <source>
        <dbReference type="PROSITE" id="PS50217"/>
    </source>
</evidence>
<accession>A0A163JYJ4</accession>
<evidence type="ECO:0000313" key="6">
    <source>
        <dbReference type="EMBL" id="SAM04255.1"/>
    </source>
</evidence>
<organism evidence="6">
    <name type="scientific">Absidia glauca</name>
    <name type="common">Pin mould</name>
    <dbReference type="NCBI Taxonomy" id="4829"/>
    <lineage>
        <taxon>Eukaryota</taxon>
        <taxon>Fungi</taxon>
        <taxon>Fungi incertae sedis</taxon>
        <taxon>Mucoromycota</taxon>
        <taxon>Mucoromycotina</taxon>
        <taxon>Mucoromycetes</taxon>
        <taxon>Mucorales</taxon>
        <taxon>Cunninghamellaceae</taxon>
        <taxon>Absidia</taxon>
    </lineage>
</organism>
<feature type="region of interest" description="Disordered" evidence="4">
    <location>
        <begin position="159"/>
        <end position="194"/>
    </location>
</feature>
<feature type="compositionally biased region" description="Polar residues" evidence="4">
    <location>
        <begin position="138"/>
        <end position="147"/>
    </location>
</feature>
<dbReference type="STRING" id="4829.A0A163JYJ4"/>
<keyword evidence="2" id="KW-0539">Nucleus</keyword>